<dbReference type="FunFam" id="3.30.160.60:FF:000210">
    <property type="entry name" value="Zinc finger RNA-binding protein 2"/>
    <property type="match status" value="1"/>
</dbReference>
<dbReference type="EMBL" id="AXCN02000191">
    <property type="status" value="NOT_ANNOTATED_CDS"/>
    <property type="molecule type" value="Genomic_DNA"/>
</dbReference>
<dbReference type="SMART" id="SM00355">
    <property type="entry name" value="ZnF_C2H2"/>
    <property type="match status" value="3"/>
</dbReference>
<sequence>MATNNYFGFPHGTTQYSTTATGTAYPTTQTGYAVAPAPTPAPATYGTARPAGYDQAYQTAATPGTYATTATAATYDYGYGRTTQTYDTSKTYYQQAAGATAGYTAPTAYDAAGAAPKVIAGFQPGQPAAAYAPQPARATLQPAKATPQYQTAAPQQPAAVVAGQQGPAAPQPQAYVPAQTTGYSQTVTTVHSAPKSAAVAGPVPVPNNSTTYPSYDAALYSAATMYVAQQQQQPPNQTKAPANVPGGSGGPAVITGGAVPAGGVAGSGGGGGGGGGGGTWQNYKGPKGMQGHGHGGGPYKPRKPAPKPMLIHYCDVCKISCAGPQTYREHLEGQKHKKRELLLKQASEPGGTAPARPPNSLHCELCGVTCTGNDAYAAHVRGAKHQKVVKLHTKLGKPIPACDPTPNANQDGGEKKDGASSTGGDASEVGGSGAAGASGNSGAGGGGGAESAEESVRPVGSEFIEEIKDDEGKLVSFSCKLCECKFNDPNAKEMHMKGRRHRLQYKKKVQPDLVVDIKPTVKQKKIAEARAHRQAMQEEFWNRRRMADAEMEEDHGMRTFGRHPFFGMLPGRRPESSDDRHVVARHAEIYPKEEELQTIQRIVSHTERALKLVSDVMTTGGTASTVSAAASSPTAGESKKEPAANEQPKQQEQEIQSQQPSTSAAGGAGGKANQANQMISFQKDTEGTTIRLLKGVMRVGLLAKGLLLHGDNCVQLVVLCAEKPTTSLLKRVATELPIQLKKIAEDHRYTVTMAPVEGAVLVTDGTITVKISLTSPLLREAEQAAQNTEDLLPREPCLQALAALRHAKWFQARATGLQSCVMIMRIMRDLCQRIPIWSHISQWAMELLLEKIISSAGEVLTPGECLRRVMEAISSAILINGPGLLDPCEKEPEDTLAGLSKQQREDITVSAQMFLRCIAFRQIYKVLGIEPLPPPKFAGNRNWRFNRKRRRSGTEGNDSEADGSKMAKKEDATVATTAPTTNVPAATNDVGTVVVKMETSK</sequence>
<dbReference type="AlphaFoldDB" id="A0A182Q4U4"/>
<keyword evidence="4" id="KW-1185">Reference proteome</keyword>
<dbReference type="InterPro" id="IPR036236">
    <property type="entry name" value="Znf_C2H2_sf"/>
</dbReference>
<feature type="region of interest" description="Disordered" evidence="1">
    <location>
        <begin position="938"/>
        <end position="989"/>
    </location>
</feature>
<dbReference type="SMART" id="SM00572">
    <property type="entry name" value="DZF"/>
    <property type="match status" value="1"/>
</dbReference>
<dbReference type="InterPro" id="IPR003604">
    <property type="entry name" value="Matrin/U1-like-C_Znf_C2H2"/>
</dbReference>
<evidence type="ECO:0000256" key="1">
    <source>
        <dbReference type="SAM" id="MobiDB-lite"/>
    </source>
</evidence>
<evidence type="ECO:0000259" key="2">
    <source>
        <dbReference type="PROSITE" id="PS51703"/>
    </source>
</evidence>
<feature type="compositionally biased region" description="Basic and acidic residues" evidence="1">
    <location>
        <begin position="962"/>
        <end position="972"/>
    </location>
</feature>
<dbReference type="Pfam" id="PF07528">
    <property type="entry name" value="DZF_N"/>
    <property type="match status" value="1"/>
</dbReference>
<feature type="compositionally biased region" description="Low complexity" evidence="1">
    <location>
        <begin position="646"/>
        <end position="673"/>
    </location>
</feature>
<accession>A0A182Q4U4</accession>
<dbReference type="EnsemblMetazoa" id="AFAF003100-RA">
    <property type="protein sequence ID" value="AFAF003100-PA"/>
    <property type="gene ID" value="AFAF003100"/>
</dbReference>
<feature type="compositionally biased region" description="Low complexity" evidence="1">
    <location>
        <begin position="973"/>
        <end position="988"/>
    </location>
</feature>
<dbReference type="VEuPathDB" id="VectorBase:AFAF003100"/>
<dbReference type="STRING" id="69004.A0A182Q4U4"/>
<dbReference type="InterPro" id="IPR049401">
    <property type="entry name" value="DZF_dom_N"/>
</dbReference>
<dbReference type="GO" id="GO:0003727">
    <property type="term" value="F:single-stranded RNA binding"/>
    <property type="evidence" value="ECO:0007669"/>
    <property type="project" value="TreeGrafter"/>
</dbReference>
<dbReference type="PROSITE" id="PS00028">
    <property type="entry name" value="ZINC_FINGER_C2H2_1"/>
    <property type="match status" value="1"/>
</dbReference>
<dbReference type="FunFam" id="1.10.1410.40:FF:000001">
    <property type="entry name" value="interleukin enhancer-binding factor 3 isoform X1"/>
    <property type="match status" value="1"/>
</dbReference>
<dbReference type="GO" id="GO:0003725">
    <property type="term" value="F:double-stranded RNA binding"/>
    <property type="evidence" value="ECO:0007669"/>
    <property type="project" value="TreeGrafter"/>
</dbReference>
<dbReference type="InterPro" id="IPR043519">
    <property type="entry name" value="NT_sf"/>
</dbReference>
<feature type="compositionally biased region" description="Low complexity" evidence="1">
    <location>
        <begin position="625"/>
        <end position="636"/>
    </location>
</feature>
<dbReference type="InterPro" id="IPR013087">
    <property type="entry name" value="Znf_C2H2_type"/>
</dbReference>
<dbReference type="FunFam" id="3.30.160.60:FF:002080">
    <property type="entry name" value="Zinc finger RNA-binding protein"/>
    <property type="match status" value="1"/>
</dbReference>
<reference evidence="4" key="1">
    <citation type="submission" date="2014-01" db="EMBL/GenBank/DDBJ databases">
        <title>The Genome Sequence of Anopheles farauti FAR1 (V2).</title>
        <authorList>
            <consortium name="The Broad Institute Genomics Platform"/>
            <person name="Neafsey D.E."/>
            <person name="Besansky N."/>
            <person name="Howell P."/>
            <person name="Walton C."/>
            <person name="Young S.K."/>
            <person name="Zeng Q."/>
            <person name="Gargeya S."/>
            <person name="Fitzgerald M."/>
            <person name="Haas B."/>
            <person name="Abouelleil A."/>
            <person name="Allen A.W."/>
            <person name="Alvarado L."/>
            <person name="Arachchi H.M."/>
            <person name="Berlin A.M."/>
            <person name="Chapman S.B."/>
            <person name="Gainer-Dewar J."/>
            <person name="Goldberg J."/>
            <person name="Griggs A."/>
            <person name="Gujja S."/>
            <person name="Hansen M."/>
            <person name="Howarth C."/>
            <person name="Imamovic A."/>
            <person name="Ireland A."/>
            <person name="Larimer J."/>
            <person name="McCowan C."/>
            <person name="Murphy C."/>
            <person name="Pearson M."/>
            <person name="Poon T.W."/>
            <person name="Priest M."/>
            <person name="Roberts A."/>
            <person name="Saif S."/>
            <person name="Shea T."/>
            <person name="Sisk P."/>
            <person name="Sykes S."/>
            <person name="Wortman J."/>
            <person name="Nusbaum C."/>
            <person name="Birren B."/>
        </authorList>
    </citation>
    <scope>NUCLEOTIDE SEQUENCE [LARGE SCALE GENOMIC DNA]</scope>
    <source>
        <strain evidence="4">FAR1</strain>
    </source>
</reference>
<dbReference type="PANTHER" id="PTHR45762">
    <property type="entry name" value="ZINC FINGER RNA-BINDING PROTEIN"/>
    <property type="match status" value="1"/>
</dbReference>
<dbReference type="Gene3D" id="3.30.160.60">
    <property type="entry name" value="Classic Zinc Finger"/>
    <property type="match status" value="3"/>
</dbReference>
<dbReference type="InterPro" id="IPR006561">
    <property type="entry name" value="DZF_dom"/>
</dbReference>
<dbReference type="GO" id="GO:0008270">
    <property type="term" value="F:zinc ion binding"/>
    <property type="evidence" value="ECO:0007669"/>
    <property type="project" value="InterPro"/>
</dbReference>
<dbReference type="SUPFAM" id="SSF57667">
    <property type="entry name" value="beta-beta-alpha zinc fingers"/>
    <property type="match status" value="3"/>
</dbReference>
<dbReference type="PROSITE" id="PS51703">
    <property type="entry name" value="DZF"/>
    <property type="match status" value="1"/>
</dbReference>
<dbReference type="Proteomes" id="UP000075886">
    <property type="component" value="Unassembled WGS sequence"/>
</dbReference>
<protein>
    <recommendedName>
        <fullName evidence="2">DZF domain-containing protein</fullName>
    </recommendedName>
</protein>
<dbReference type="InterPro" id="IPR049402">
    <property type="entry name" value="DZF_dom_C"/>
</dbReference>
<dbReference type="PANTHER" id="PTHR45762:SF3">
    <property type="entry name" value="ZINC-FINGER PROTEIN AT 72D, ISOFORM B"/>
    <property type="match status" value="1"/>
</dbReference>
<feature type="domain" description="DZF" evidence="2">
    <location>
        <begin position="558"/>
        <end position="972"/>
    </location>
</feature>
<evidence type="ECO:0000313" key="3">
    <source>
        <dbReference type="EnsemblMetazoa" id="AFAF003100-PA"/>
    </source>
</evidence>
<dbReference type="Pfam" id="PF12874">
    <property type="entry name" value="zf-met"/>
    <property type="match status" value="3"/>
</dbReference>
<reference evidence="3" key="2">
    <citation type="submission" date="2020-05" db="UniProtKB">
        <authorList>
            <consortium name="EnsemblMetazoa"/>
        </authorList>
    </citation>
    <scope>IDENTIFICATION</scope>
    <source>
        <strain evidence="3">FAR1</strain>
    </source>
</reference>
<feature type="compositionally biased region" description="Gly residues" evidence="1">
    <location>
        <begin position="430"/>
        <end position="449"/>
    </location>
</feature>
<name>A0A182Q4U4_9DIPT</name>
<dbReference type="Gene3D" id="3.30.460.10">
    <property type="entry name" value="Beta Polymerase, domain 2"/>
    <property type="match status" value="1"/>
</dbReference>
<dbReference type="SMART" id="SM00451">
    <property type="entry name" value="ZnF_U1"/>
    <property type="match status" value="3"/>
</dbReference>
<evidence type="ECO:0000313" key="4">
    <source>
        <dbReference type="Proteomes" id="UP000075886"/>
    </source>
</evidence>
<dbReference type="Gene3D" id="1.10.1410.40">
    <property type="match status" value="1"/>
</dbReference>
<dbReference type="Pfam" id="PF20965">
    <property type="entry name" value="DZF_C"/>
    <property type="match status" value="1"/>
</dbReference>
<proteinExistence type="predicted"/>
<dbReference type="GO" id="GO:0071011">
    <property type="term" value="C:precatalytic spliceosome"/>
    <property type="evidence" value="ECO:0007669"/>
    <property type="project" value="TreeGrafter"/>
</dbReference>
<feature type="region of interest" description="Disordered" evidence="1">
    <location>
        <begin position="396"/>
        <end position="458"/>
    </location>
</feature>
<feature type="region of interest" description="Disordered" evidence="1">
    <location>
        <begin position="625"/>
        <end position="673"/>
    </location>
</feature>
<organism evidence="3 4">
    <name type="scientific">Anopheles farauti</name>
    <dbReference type="NCBI Taxonomy" id="69004"/>
    <lineage>
        <taxon>Eukaryota</taxon>
        <taxon>Metazoa</taxon>
        <taxon>Ecdysozoa</taxon>
        <taxon>Arthropoda</taxon>
        <taxon>Hexapoda</taxon>
        <taxon>Insecta</taxon>
        <taxon>Pterygota</taxon>
        <taxon>Neoptera</taxon>
        <taxon>Endopterygota</taxon>
        <taxon>Diptera</taxon>
        <taxon>Nematocera</taxon>
        <taxon>Culicoidea</taxon>
        <taxon>Culicidae</taxon>
        <taxon>Anophelinae</taxon>
        <taxon>Anopheles</taxon>
    </lineage>
</organism>